<dbReference type="InterPro" id="IPR011607">
    <property type="entry name" value="MGS-like_dom"/>
</dbReference>
<dbReference type="SMART" id="SM00798">
    <property type="entry name" value="AICARFT_IMPCHas"/>
    <property type="match status" value="1"/>
</dbReference>
<comment type="catalytic activity">
    <reaction evidence="8">
        <text>IMP + H2O = 5-formamido-1-(5-phospho-D-ribosyl)imidazole-4-carboxamide</text>
        <dbReference type="Rhea" id="RHEA:18445"/>
        <dbReference type="ChEBI" id="CHEBI:15377"/>
        <dbReference type="ChEBI" id="CHEBI:58053"/>
        <dbReference type="ChEBI" id="CHEBI:58467"/>
        <dbReference type="EC" id="3.5.4.10"/>
    </reaction>
</comment>
<dbReference type="EC" id="3.5.4.10" evidence="8"/>
<comment type="caution">
    <text evidence="10">The sequence shown here is derived from an EMBL/GenBank/DDBJ whole genome shotgun (WGS) entry which is preliminary data.</text>
</comment>
<dbReference type="RefSeq" id="WP_061803866.1">
    <property type="nucleotide sequence ID" value="NZ_FOXX01000023.1"/>
</dbReference>
<dbReference type="HAMAP" id="MF_00139">
    <property type="entry name" value="PurH"/>
    <property type="match status" value="1"/>
</dbReference>
<dbReference type="Pfam" id="PF02142">
    <property type="entry name" value="MGS"/>
    <property type="match status" value="1"/>
</dbReference>
<evidence type="ECO:0000259" key="9">
    <source>
        <dbReference type="PROSITE" id="PS51855"/>
    </source>
</evidence>
<dbReference type="PIRSF" id="PIRSF000414">
    <property type="entry name" value="AICARFT_IMPCHas"/>
    <property type="match status" value="1"/>
</dbReference>
<dbReference type="PANTHER" id="PTHR11692">
    <property type="entry name" value="BIFUNCTIONAL PURINE BIOSYNTHESIS PROTEIN PURH"/>
    <property type="match status" value="1"/>
</dbReference>
<dbReference type="SUPFAM" id="SSF52335">
    <property type="entry name" value="Methylglyoxal synthase-like"/>
    <property type="match status" value="1"/>
</dbReference>
<dbReference type="Proteomes" id="UP000182762">
    <property type="component" value="Unassembled WGS sequence"/>
</dbReference>
<evidence type="ECO:0000256" key="6">
    <source>
        <dbReference type="ARBA" id="ARBA00022801"/>
    </source>
</evidence>
<dbReference type="SMART" id="SM00851">
    <property type="entry name" value="MGS"/>
    <property type="match status" value="1"/>
</dbReference>
<evidence type="ECO:0000256" key="2">
    <source>
        <dbReference type="ARBA" id="ARBA00004954"/>
    </source>
</evidence>
<dbReference type="NCBIfam" id="TIGR00355">
    <property type="entry name" value="purH"/>
    <property type="match status" value="1"/>
</dbReference>
<dbReference type="PROSITE" id="PS51855">
    <property type="entry name" value="MGS"/>
    <property type="match status" value="1"/>
</dbReference>
<evidence type="ECO:0000256" key="3">
    <source>
        <dbReference type="ARBA" id="ARBA00007667"/>
    </source>
</evidence>
<protein>
    <recommendedName>
        <fullName evidence="8">Bifunctional purine biosynthesis protein PurH</fullName>
    </recommendedName>
    <domain>
        <recommendedName>
            <fullName evidence="8">Phosphoribosylaminoimidazolecarboxamide formyltransferase</fullName>
            <ecNumber evidence="8">2.1.2.3</ecNumber>
        </recommendedName>
        <alternativeName>
            <fullName evidence="8">AICAR transformylase</fullName>
        </alternativeName>
    </domain>
    <domain>
        <recommendedName>
            <fullName evidence="8">IMP cyclohydrolase</fullName>
            <ecNumber evidence="8">3.5.4.10</ecNumber>
        </recommendedName>
        <alternativeName>
            <fullName evidence="8">ATIC</fullName>
        </alternativeName>
        <alternativeName>
            <fullName evidence="8">IMP synthase</fullName>
        </alternativeName>
        <alternativeName>
            <fullName evidence="8">Inosinicase</fullName>
        </alternativeName>
    </domain>
</protein>
<proteinExistence type="inferred from homology"/>
<evidence type="ECO:0000256" key="8">
    <source>
        <dbReference type="HAMAP-Rule" id="MF_00139"/>
    </source>
</evidence>
<accession>A0A1I6C3Z8</accession>
<evidence type="ECO:0000256" key="1">
    <source>
        <dbReference type="ARBA" id="ARBA00004844"/>
    </source>
</evidence>
<dbReference type="SUPFAM" id="SSF53927">
    <property type="entry name" value="Cytidine deaminase-like"/>
    <property type="match status" value="1"/>
</dbReference>
<keyword evidence="11" id="KW-1185">Reference proteome</keyword>
<dbReference type="InterPro" id="IPR036914">
    <property type="entry name" value="MGS-like_dom_sf"/>
</dbReference>
<dbReference type="EC" id="2.1.2.3" evidence="8"/>
<dbReference type="InterPro" id="IPR024051">
    <property type="entry name" value="AICAR_Tfase_dup_dom_sf"/>
</dbReference>
<evidence type="ECO:0000313" key="10">
    <source>
        <dbReference type="EMBL" id="SFQ87898.1"/>
    </source>
</evidence>
<comment type="pathway">
    <text evidence="1 8">Purine metabolism; IMP biosynthesis via de novo pathway; IMP from 5-formamido-1-(5-phospho-D-ribosyl)imidazole-4-carboxamide: step 1/1.</text>
</comment>
<evidence type="ECO:0000256" key="5">
    <source>
        <dbReference type="ARBA" id="ARBA00022755"/>
    </source>
</evidence>
<comment type="pathway">
    <text evidence="2 8">Purine metabolism; IMP biosynthesis via de novo pathway; 5-formamido-1-(5-phospho-D-ribosyl)imidazole-4-carboxamide from 5-amino-1-(5-phospho-D-ribosyl)imidazole-4-carboxamide (10-formyl THF route): step 1/1.</text>
</comment>
<dbReference type="GeneID" id="93713427"/>
<comment type="similarity">
    <text evidence="3 8">Belongs to the PurH family.</text>
</comment>
<keyword evidence="6 8" id="KW-0378">Hydrolase</keyword>
<dbReference type="Gene3D" id="3.40.140.20">
    <property type="match status" value="2"/>
</dbReference>
<name>A0A1I6C3Z8_9BACI</name>
<feature type="domain" description="MGS-like" evidence="9">
    <location>
        <begin position="1"/>
        <end position="146"/>
    </location>
</feature>
<dbReference type="Gene3D" id="3.40.50.1380">
    <property type="entry name" value="Methylglyoxal synthase-like domain"/>
    <property type="match status" value="1"/>
</dbReference>
<reference evidence="10 11" key="1">
    <citation type="submission" date="2016-10" db="EMBL/GenBank/DDBJ databases">
        <authorList>
            <person name="Varghese N."/>
            <person name="Submissions S."/>
        </authorList>
    </citation>
    <scope>NUCLEOTIDE SEQUENCE [LARGE SCALE GENOMIC DNA]</scope>
    <source>
        <strain evidence="10 11">DSM 13796</strain>
    </source>
</reference>
<comment type="catalytic activity">
    <reaction evidence="8">
        <text>(6R)-10-formyltetrahydrofolate + 5-amino-1-(5-phospho-beta-D-ribosyl)imidazole-4-carboxamide = 5-formamido-1-(5-phospho-D-ribosyl)imidazole-4-carboxamide + (6S)-5,6,7,8-tetrahydrofolate</text>
        <dbReference type="Rhea" id="RHEA:22192"/>
        <dbReference type="ChEBI" id="CHEBI:57453"/>
        <dbReference type="ChEBI" id="CHEBI:58467"/>
        <dbReference type="ChEBI" id="CHEBI:58475"/>
        <dbReference type="ChEBI" id="CHEBI:195366"/>
        <dbReference type="EC" id="2.1.2.3"/>
    </reaction>
</comment>
<dbReference type="InterPro" id="IPR002695">
    <property type="entry name" value="PurH-like"/>
</dbReference>
<evidence type="ECO:0000313" key="11">
    <source>
        <dbReference type="Proteomes" id="UP000182762"/>
    </source>
</evidence>
<dbReference type="Pfam" id="PF01808">
    <property type="entry name" value="AICARFT_IMPCHas"/>
    <property type="match status" value="1"/>
</dbReference>
<evidence type="ECO:0000256" key="7">
    <source>
        <dbReference type="ARBA" id="ARBA00023268"/>
    </source>
</evidence>
<evidence type="ECO:0000256" key="4">
    <source>
        <dbReference type="ARBA" id="ARBA00022679"/>
    </source>
</evidence>
<gene>
    <name evidence="8" type="primary">purH</name>
    <name evidence="10" type="ORF">SAMN02745910_04914</name>
</gene>
<organism evidence="10 11">
    <name type="scientific">Priestia endophytica DSM 13796</name>
    <dbReference type="NCBI Taxonomy" id="1121089"/>
    <lineage>
        <taxon>Bacteria</taxon>
        <taxon>Bacillati</taxon>
        <taxon>Bacillota</taxon>
        <taxon>Bacilli</taxon>
        <taxon>Bacillales</taxon>
        <taxon>Bacillaceae</taxon>
        <taxon>Priestia</taxon>
    </lineage>
</organism>
<comment type="domain">
    <text evidence="8">The IMP cyclohydrolase activity resides in the N-terminal region.</text>
</comment>
<keyword evidence="7 8" id="KW-0511">Multifunctional enzyme</keyword>
<dbReference type="NCBIfam" id="NF002049">
    <property type="entry name" value="PRK00881.1"/>
    <property type="match status" value="1"/>
</dbReference>
<keyword evidence="5 8" id="KW-0658">Purine biosynthesis</keyword>
<dbReference type="CDD" id="cd01421">
    <property type="entry name" value="IMPCH"/>
    <property type="match status" value="1"/>
</dbReference>
<dbReference type="EMBL" id="FOXX01000023">
    <property type="protein sequence ID" value="SFQ87898.1"/>
    <property type="molecule type" value="Genomic_DNA"/>
</dbReference>
<sequence>MAKKRALISVSDKNNVVELAQNLVELDFEIISTGGTKRTLEENGVDVMSVSDVTGFPEILDGRVKTLNPYVHGGLLARRNDENHIAQLKEHNITPIDLVIVNLYPFQETIAKENVTLQDAIENIDIGGPTMLRSAAKNYESISVLVDPTDYSKVVEELKENGNVSLETNEYLAAKVFRHTASYDALIAEYLTKRTGEEAPEKLTVTFEKVQGLRYGENPHQKAAFYKKPLASNASIATATQLHGKELSYNNINDANAAFEIVQEFTEPAVVAVKHMNPCGVGVGENIEVAYDRAYEADSTSIFGGIIAANRPVDVHTARKMKEIFLEIIIAPSFDEDALEVLKQKKNLRLLTVDFNTNDAQGVKLTSVKGGLLLQDEDLLSLDDVEVKVATKREPTEDEWKNLKLAWKVVKHVKSNAIVLAKDEMTVGVGAGQMNRVGSANIAINQAGEKAKGSALGSDAFFPMGDTVEAAAKAGITAIIQPGGSVRDEESIQKADEYGIAMVFTGVRHFKH</sequence>
<dbReference type="PANTHER" id="PTHR11692:SF0">
    <property type="entry name" value="BIFUNCTIONAL PURINE BIOSYNTHESIS PROTEIN ATIC"/>
    <property type="match status" value="1"/>
</dbReference>
<keyword evidence="4 8" id="KW-0808">Transferase</keyword>
<dbReference type="InterPro" id="IPR016193">
    <property type="entry name" value="Cytidine_deaminase-like"/>
</dbReference>